<reference evidence="2" key="1">
    <citation type="submission" date="2013-08" db="EMBL/GenBank/DDBJ databases">
        <authorList>
            <person name="Mendez C."/>
            <person name="Richter M."/>
            <person name="Ferrer M."/>
            <person name="Sanchez J."/>
        </authorList>
    </citation>
    <scope>NUCLEOTIDE SEQUENCE</scope>
</reference>
<dbReference type="AlphaFoldDB" id="T1ASL0"/>
<dbReference type="SUPFAM" id="SSF51206">
    <property type="entry name" value="cAMP-binding domain-like"/>
    <property type="match status" value="1"/>
</dbReference>
<dbReference type="Pfam" id="PF00027">
    <property type="entry name" value="cNMP_binding"/>
    <property type="match status" value="1"/>
</dbReference>
<dbReference type="EMBL" id="AUZY01004440">
    <property type="protein sequence ID" value="EQD63556.1"/>
    <property type="molecule type" value="Genomic_DNA"/>
</dbReference>
<gene>
    <name evidence="2" type="ORF">B1B_06994</name>
</gene>
<protein>
    <submittedName>
        <fullName evidence="2">Regulator protein</fullName>
    </submittedName>
</protein>
<comment type="caution">
    <text evidence="2">The sequence shown here is derived from an EMBL/GenBank/DDBJ whole genome shotgun (WGS) entry which is preliminary data.</text>
</comment>
<dbReference type="PANTHER" id="PTHR24567">
    <property type="entry name" value="CRP FAMILY TRANSCRIPTIONAL REGULATORY PROTEIN"/>
    <property type="match status" value="1"/>
</dbReference>
<name>T1ASL0_9ZZZZ</name>
<dbReference type="InterPro" id="IPR050397">
    <property type="entry name" value="Env_Response_Regulators"/>
</dbReference>
<dbReference type="GO" id="GO:0005829">
    <property type="term" value="C:cytosol"/>
    <property type="evidence" value="ECO:0007669"/>
    <property type="project" value="TreeGrafter"/>
</dbReference>
<accession>T1ASL0</accession>
<dbReference type="GO" id="GO:0003700">
    <property type="term" value="F:DNA-binding transcription factor activity"/>
    <property type="evidence" value="ECO:0007669"/>
    <property type="project" value="TreeGrafter"/>
</dbReference>
<dbReference type="InterPro" id="IPR014710">
    <property type="entry name" value="RmlC-like_jellyroll"/>
</dbReference>
<evidence type="ECO:0000313" key="2">
    <source>
        <dbReference type="EMBL" id="EQD63556.1"/>
    </source>
</evidence>
<dbReference type="SMART" id="SM00100">
    <property type="entry name" value="cNMP"/>
    <property type="match status" value="1"/>
</dbReference>
<dbReference type="InterPro" id="IPR018490">
    <property type="entry name" value="cNMP-bd_dom_sf"/>
</dbReference>
<proteinExistence type="predicted"/>
<dbReference type="PROSITE" id="PS50042">
    <property type="entry name" value="CNMP_BINDING_3"/>
    <property type="match status" value="1"/>
</dbReference>
<reference evidence="2" key="2">
    <citation type="journal article" date="2014" name="ISME J.">
        <title>Microbial stratification in low pH oxic and suboxic macroscopic growths along an acid mine drainage.</title>
        <authorList>
            <person name="Mendez-Garcia C."/>
            <person name="Mesa V."/>
            <person name="Sprenger R.R."/>
            <person name="Richter M."/>
            <person name="Diez M.S."/>
            <person name="Solano J."/>
            <person name="Bargiela R."/>
            <person name="Golyshina O.V."/>
            <person name="Manteca A."/>
            <person name="Ramos J.L."/>
            <person name="Gallego J.R."/>
            <person name="Llorente I."/>
            <person name="Martins Dos Santos V.A."/>
            <person name="Jensen O.N."/>
            <person name="Pelaez A.I."/>
            <person name="Sanchez J."/>
            <person name="Ferrer M."/>
        </authorList>
    </citation>
    <scope>NUCLEOTIDE SEQUENCE</scope>
</reference>
<dbReference type="PANTHER" id="PTHR24567:SF74">
    <property type="entry name" value="HTH-TYPE TRANSCRIPTIONAL REGULATOR ARCR"/>
    <property type="match status" value="1"/>
</dbReference>
<feature type="non-terminal residue" evidence="2">
    <location>
        <position position="1"/>
    </location>
</feature>
<sequence>TVSAHEPPTPELRLEAHRFFRGMDETFLALLSKVAYERAFNTGELLVREEDPADEFLLVFSGKVALEIVLPGRPRRTIQTLGPGEVIGWSWLFPPHQWRMDARALKPTRTLGLAASNLRGVLNADPVHGYAFLLRLLPVIAERLENTQLQLLDLHGI</sequence>
<evidence type="ECO:0000259" key="1">
    <source>
        <dbReference type="PROSITE" id="PS50042"/>
    </source>
</evidence>
<dbReference type="CDD" id="cd00038">
    <property type="entry name" value="CAP_ED"/>
    <property type="match status" value="1"/>
</dbReference>
<dbReference type="Gene3D" id="2.60.120.10">
    <property type="entry name" value="Jelly Rolls"/>
    <property type="match status" value="1"/>
</dbReference>
<organism evidence="2">
    <name type="scientific">mine drainage metagenome</name>
    <dbReference type="NCBI Taxonomy" id="410659"/>
    <lineage>
        <taxon>unclassified sequences</taxon>
        <taxon>metagenomes</taxon>
        <taxon>ecological metagenomes</taxon>
    </lineage>
</organism>
<feature type="domain" description="Cyclic nucleotide-binding" evidence="1">
    <location>
        <begin position="19"/>
        <end position="88"/>
    </location>
</feature>
<dbReference type="InterPro" id="IPR000595">
    <property type="entry name" value="cNMP-bd_dom"/>
</dbReference>